<name>A0A2P2L7K7_RHIMU</name>
<protein>
    <submittedName>
        <fullName evidence="1">Uncharacterized protein</fullName>
    </submittedName>
</protein>
<evidence type="ECO:0000313" key="1">
    <source>
        <dbReference type="EMBL" id="MBX13957.1"/>
    </source>
</evidence>
<accession>A0A2P2L7K7</accession>
<sequence length="32" mass="3739">MCLLGAKAVKKKSTRTYLKWNQCHLTNHHVMP</sequence>
<organism evidence="1">
    <name type="scientific">Rhizophora mucronata</name>
    <name type="common">Asiatic mangrove</name>
    <dbReference type="NCBI Taxonomy" id="61149"/>
    <lineage>
        <taxon>Eukaryota</taxon>
        <taxon>Viridiplantae</taxon>
        <taxon>Streptophyta</taxon>
        <taxon>Embryophyta</taxon>
        <taxon>Tracheophyta</taxon>
        <taxon>Spermatophyta</taxon>
        <taxon>Magnoliopsida</taxon>
        <taxon>eudicotyledons</taxon>
        <taxon>Gunneridae</taxon>
        <taxon>Pentapetalae</taxon>
        <taxon>rosids</taxon>
        <taxon>fabids</taxon>
        <taxon>Malpighiales</taxon>
        <taxon>Rhizophoraceae</taxon>
        <taxon>Rhizophora</taxon>
    </lineage>
</organism>
<dbReference type="AlphaFoldDB" id="A0A2P2L7K7"/>
<dbReference type="EMBL" id="GGEC01033473">
    <property type="protein sequence ID" value="MBX13957.1"/>
    <property type="molecule type" value="Transcribed_RNA"/>
</dbReference>
<reference evidence="1" key="1">
    <citation type="submission" date="2018-02" db="EMBL/GenBank/DDBJ databases">
        <title>Rhizophora mucronata_Transcriptome.</title>
        <authorList>
            <person name="Meera S.P."/>
            <person name="Sreeshan A."/>
            <person name="Augustine A."/>
        </authorList>
    </citation>
    <scope>NUCLEOTIDE SEQUENCE</scope>
    <source>
        <tissue evidence="1">Leaf</tissue>
    </source>
</reference>
<proteinExistence type="predicted"/>